<keyword evidence="1" id="KW-0614">Plasmid</keyword>
<accession>C0RCA7</accession>
<reference evidence="1 2" key="1">
    <citation type="journal article" date="2012" name="J. Bacteriol.">
        <title>Whole-Genome Sequences of Borrelia bissettii, Borrelia valaisiana, and Borrelia spielmanii.</title>
        <authorList>
            <person name="Schutzer S.E."/>
            <person name="Fraser-Liggett C.M."/>
            <person name="Qiu W.G."/>
            <person name="Kraiczy P."/>
            <person name="Mongodin E.F."/>
            <person name="Dunn J.J."/>
            <person name="Luft B.J."/>
            <person name="Casjens S.R."/>
        </authorList>
    </citation>
    <scope>NUCLEOTIDE SEQUENCE [LARGE SCALE GENOMIC DNA]</scope>
    <source>
        <strain evidence="1 2">A14S</strain>
        <plasmid evidence="1 2">A14S_lp28-4</plasmid>
    </source>
</reference>
<dbReference type="NCBIfam" id="NF040500">
    <property type="entry name" value="Bdr_N_group2"/>
    <property type="match status" value="1"/>
</dbReference>
<evidence type="ECO:0000313" key="2">
    <source>
        <dbReference type="Proteomes" id="UP000003481"/>
    </source>
</evidence>
<name>C0RCA7_9SPIR</name>
<dbReference type="Proteomes" id="UP000003481">
    <property type="component" value="Plasmid A14S_lp28-4"/>
</dbReference>
<dbReference type="RefSeq" id="WP_012665540.1">
    <property type="nucleotide sequence ID" value="NC_012173.1"/>
</dbReference>
<evidence type="ECO:0000313" key="1">
    <source>
        <dbReference type="EMBL" id="ACN53394.1"/>
    </source>
</evidence>
<sequence>MIFIKTKNIRFKFIGKGFREQRINLIILHNGNSNFKVLKKKKKMKT</sequence>
<dbReference type="AlphaFoldDB" id="C0RCA7"/>
<geneLocation type="plasmid" evidence="1 2">
    <name>A14S_lp28-4</name>
</geneLocation>
<dbReference type="HOGENOM" id="CLU_3180920_0_0_12"/>
<proteinExistence type="predicted"/>
<organism evidence="1 2">
    <name type="scientific">Borreliella spielmanii A14S</name>
    <dbReference type="NCBI Taxonomy" id="498742"/>
    <lineage>
        <taxon>Bacteria</taxon>
        <taxon>Pseudomonadati</taxon>
        <taxon>Spirochaetota</taxon>
        <taxon>Spirochaetia</taxon>
        <taxon>Spirochaetales</taxon>
        <taxon>Borreliaceae</taxon>
        <taxon>Borreliella</taxon>
    </lineage>
</organism>
<protein>
    <submittedName>
        <fullName evidence="1">Conserved domain protein</fullName>
    </submittedName>
</protein>
<gene>
    <name evidence="1" type="ORF">BSPA14S_I0028</name>
</gene>
<dbReference type="EMBL" id="CP001470">
    <property type="protein sequence ID" value="ACN53394.1"/>
    <property type="molecule type" value="Genomic_DNA"/>
</dbReference>